<name>A0A6L2MX42_TANCI</name>
<reference evidence="2" key="1">
    <citation type="journal article" date="2019" name="Sci. Rep.">
        <title>Draft genome of Tanacetum cinerariifolium, the natural source of mosquito coil.</title>
        <authorList>
            <person name="Yamashiro T."/>
            <person name="Shiraishi A."/>
            <person name="Satake H."/>
            <person name="Nakayama K."/>
        </authorList>
    </citation>
    <scope>NUCLEOTIDE SEQUENCE</scope>
</reference>
<feature type="compositionally biased region" description="Basic and acidic residues" evidence="1">
    <location>
        <begin position="67"/>
        <end position="76"/>
    </location>
</feature>
<dbReference type="AlphaFoldDB" id="A0A6L2MX42"/>
<comment type="caution">
    <text evidence="2">The sequence shown here is derived from an EMBL/GenBank/DDBJ whole genome shotgun (WGS) entry which is preliminary data.</text>
</comment>
<evidence type="ECO:0000256" key="1">
    <source>
        <dbReference type="SAM" id="MobiDB-lite"/>
    </source>
</evidence>
<protein>
    <submittedName>
        <fullName evidence="2">Uncharacterized protein</fullName>
    </submittedName>
</protein>
<gene>
    <name evidence="2" type="ORF">Tci_048822</name>
</gene>
<accession>A0A6L2MX42</accession>
<organism evidence="2">
    <name type="scientific">Tanacetum cinerariifolium</name>
    <name type="common">Dalmatian daisy</name>
    <name type="synonym">Chrysanthemum cinerariifolium</name>
    <dbReference type="NCBI Taxonomy" id="118510"/>
    <lineage>
        <taxon>Eukaryota</taxon>
        <taxon>Viridiplantae</taxon>
        <taxon>Streptophyta</taxon>
        <taxon>Embryophyta</taxon>
        <taxon>Tracheophyta</taxon>
        <taxon>Spermatophyta</taxon>
        <taxon>Magnoliopsida</taxon>
        <taxon>eudicotyledons</taxon>
        <taxon>Gunneridae</taxon>
        <taxon>Pentapetalae</taxon>
        <taxon>asterids</taxon>
        <taxon>campanulids</taxon>
        <taxon>Asterales</taxon>
        <taxon>Asteraceae</taxon>
        <taxon>Asteroideae</taxon>
        <taxon>Anthemideae</taxon>
        <taxon>Anthemidinae</taxon>
        <taxon>Tanacetum</taxon>
    </lineage>
</organism>
<proteinExistence type="predicted"/>
<feature type="region of interest" description="Disordered" evidence="1">
    <location>
        <begin position="67"/>
        <end position="96"/>
    </location>
</feature>
<evidence type="ECO:0000313" key="2">
    <source>
        <dbReference type="EMBL" id="GEU76844.1"/>
    </source>
</evidence>
<sequence length="96" mass="10855">MESKNDTTVTAVDVLMKNETIVDDVQMENTSNQDNEKAVDNAVSNHRKTVDNVVSNLFQPEPHTMMEKSNLPEKSKFQKNQNCGKKRSTIETTTLL</sequence>
<dbReference type="EMBL" id="BKCJ010007355">
    <property type="protein sequence ID" value="GEU76844.1"/>
    <property type="molecule type" value="Genomic_DNA"/>
</dbReference>